<name>A0ABR2MWX6_9ASPA</name>
<dbReference type="Gene3D" id="3.40.50.150">
    <property type="entry name" value="Vaccinia Virus protein VP39"/>
    <property type="match status" value="1"/>
</dbReference>
<dbReference type="SUPFAM" id="SSF53335">
    <property type="entry name" value="S-adenosyl-L-methionine-dependent methyltransferases"/>
    <property type="match status" value="1"/>
</dbReference>
<accession>A0ABR2MWX6</accession>
<dbReference type="InterPro" id="IPR007213">
    <property type="entry name" value="Ppm1/Ppm2/Tcmp"/>
</dbReference>
<proteinExistence type="predicted"/>
<keyword evidence="1" id="KW-0489">Methyltransferase</keyword>
<dbReference type="Proteomes" id="UP001412067">
    <property type="component" value="Unassembled WGS sequence"/>
</dbReference>
<dbReference type="PANTHER" id="PTHR43619">
    <property type="entry name" value="S-ADENOSYL-L-METHIONINE-DEPENDENT METHYLTRANSFERASE YKTD-RELATED"/>
    <property type="match status" value="1"/>
</dbReference>
<keyword evidence="4" id="KW-1185">Reference proteome</keyword>
<evidence type="ECO:0000256" key="2">
    <source>
        <dbReference type="ARBA" id="ARBA00022679"/>
    </source>
</evidence>
<evidence type="ECO:0000313" key="3">
    <source>
        <dbReference type="EMBL" id="KAK8968441.1"/>
    </source>
</evidence>
<dbReference type="InterPro" id="IPR029063">
    <property type="entry name" value="SAM-dependent_MTases_sf"/>
</dbReference>
<evidence type="ECO:0000256" key="1">
    <source>
        <dbReference type="ARBA" id="ARBA00022603"/>
    </source>
</evidence>
<keyword evidence="2" id="KW-0808">Transferase</keyword>
<gene>
    <name evidence="3" type="ORF">KSP40_PGU009433</name>
</gene>
<evidence type="ECO:0008006" key="5">
    <source>
        <dbReference type="Google" id="ProtNLM"/>
    </source>
</evidence>
<sequence>MIGLTQLRRPPVIRRLVRPASHFPPPTSFISEAKMRRAAGVDSRLAGAGSDSNLHAAIRAASLRFEETLRPDPLFIDPYAECLVFPGEGNFGIKEQQHASLSSTLYYRLATKFIDDKILNEVNSFEELRQVVLLTDGMDTRPYRLNWPRYTVIYDISPEAIFKEAHKKLQDSGAKLSKTCMIVHTSMELSDLHMLLSRKGFSGYKPSLWVLQGLPLTTLAEFENILSTVSSFAMKGCPFIGEFPGLLLGDKFEDKLATQKWMEKLFSSHGFRVSVVNYDDVATNVHDVAKEDSANLLFVARQLRFSDAQMEAWRAHFERIDEEGDEEGFEEL</sequence>
<dbReference type="EMBL" id="JBBWWR010000004">
    <property type="protein sequence ID" value="KAK8968441.1"/>
    <property type="molecule type" value="Genomic_DNA"/>
</dbReference>
<protein>
    <recommendedName>
        <fullName evidence="5">S-adenosyl-L-methionine-dependent methyltransferase</fullName>
    </recommendedName>
</protein>
<organism evidence="3 4">
    <name type="scientific">Platanthera guangdongensis</name>
    <dbReference type="NCBI Taxonomy" id="2320717"/>
    <lineage>
        <taxon>Eukaryota</taxon>
        <taxon>Viridiplantae</taxon>
        <taxon>Streptophyta</taxon>
        <taxon>Embryophyta</taxon>
        <taxon>Tracheophyta</taxon>
        <taxon>Spermatophyta</taxon>
        <taxon>Magnoliopsida</taxon>
        <taxon>Liliopsida</taxon>
        <taxon>Asparagales</taxon>
        <taxon>Orchidaceae</taxon>
        <taxon>Orchidoideae</taxon>
        <taxon>Orchideae</taxon>
        <taxon>Orchidinae</taxon>
        <taxon>Platanthera</taxon>
    </lineage>
</organism>
<evidence type="ECO:0000313" key="4">
    <source>
        <dbReference type="Proteomes" id="UP001412067"/>
    </source>
</evidence>
<dbReference type="Pfam" id="PF04072">
    <property type="entry name" value="LCM"/>
    <property type="match status" value="1"/>
</dbReference>
<dbReference type="PANTHER" id="PTHR43619:SF2">
    <property type="entry name" value="S-ADENOSYL-L-METHIONINE-DEPENDENT METHYLTRANSFERASES SUPERFAMILY PROTEIN"/>
    <property type="match status" value="1"/>
</dbReference>
<reference evidence="3 4" key="1">
    <citation type="journal article" date="2022" name="Nat. Plants">
        <title>Genomes of leafy and leafless Platanthera orchids illuminate the evolution of mycoheterotrophy.</title>
        <authorList>
            <person name="Li M.H."/>
            <person name="Liu K.W."/>
            <person name="Li Z."/>
            <person name="Lu H.C."/>
            <person name="Ye Q.L."/>
            <person name="Zhang D."/>
            <person name="Wang J.Y."/>
            <person name="Li Y.F."/>
            <person name="Zhong Z.M."/>
            <person name="Liu X."/>
            <person name="Yu X."/>
            <person name="Liu D.K."/>
            <person name="Tu X.D."/>
            <person name="Liu B."/>
            <person name="Hao Y."/>
            <person name="Liao X.Y."/>
            <person name="Jiang Y.T."/>
            <person name="Sun W.H."/>
            <person name="Chen J."/>
            <person name="Chen Y.Q."/>
            <person name="Ai Y."/>
            <person name="Zhai J.W."/>
            <person name="Wu S.S."/>
            <person name="Zhou Z."/>
            <person name="Hsiao Y.Y."/>
            <person name="Wu W.L."/>
            <person name="Chen Y.Y."/>
            <person name="Lin Y.F."/>
            <person name="Hsu J.L."/>
            <person name="Li C.Y."/>
            <person name="Wang Z.W."/>
            <person name="Zhao X."/>
            <person name="Zhong W.Y."/>
            <person name="Ma X.K."/>
            <person name="Ma L."/>
            <person name="Huang J."/>
            <person name="Chen G.Z."/>
            <person name="Huang M.Z."/>
            <person name="Huang L."/>
            <person name="Peng D.H."/>
            <person name="Luo Y.B."/>
            <person name="Zou S.Q."/>
            <person name="Chen S.P."/>
            <person name="Lan S."/>
            <person name="Tsai W.C."/>
            <person name="Van de Peer Y."/>
            <person name="Liu Z.J."/>
        </authorList>
    </citation>
    <scope>NUCLEOTIDE SEQUENCE [LARGE SCALE GENOMIC DNA]</scope>
    <source>
        <strain evidence="3">Lor288</strain>
    </source>
</reference>
<comment type="caution">
    <text evidence="3">The sequence shown here is derived from an EMBL/GenBank/DDBJ whole genome shotgun (WGS) entry which is preliminary data.</text>
</comment>